<dbReference type="GO" id="GO:0055129">
    <property type="term" value="P:L-proline biosynthetic process"/>
    <property type="evidence" value="ECO:0007669"/>
    <property type="project" value="TreeGrafter"/>
</dbReference>
<proteinExistence type="predicted"/>
<dbReference type="RefSeq" id="WP_075276766.1">
    <property type="nucleotide sequence ID" value="NZ_CP016908.1"/>
</dbReference>
<dbReference type="PANTHER" id="PTHR11645">
    <property type="entry name" value="PYRROLINE-5-CARBOXYLATE REDUCTASE"/>
    <property type="match status" value="1"/>
</dbReference>
<gene>
    <name evidence="2" type="ORF">BCY86_04955</name>
</gene>
<dbReference type="STRING" id="1882918.BCY86_04955"/>
<sequence>MIRRLIIASRVQPSLSSAEQFSEIPEIVFKKSIHDLPYNFEPEVIVLAVKPKQFKTGLSGCEAYLKKEVVVSLLTGVSLQPLRDHLGEHQPVIRLMPNLTIQIGESVNLIYSSPD</sequence>
<evidence type="ECO:0000256" key="1">
    <source>
        <dbReference type="ARBA" id="ARBA00023002"/>
    </source>
</evidence>
<dbReference type="GO" id="GO:0004735">
    <property type="term" value="F:pyrroline-5-carboxylate reductase activity"/>
    <property type="evidence" value="ECO:0007669"/>
    <property type="project" value="TreeGrafter"/>
</dbReference>
<dbReference type="PANTHER" id="PTHR11645:SF0">
    <property type="entry name" value="PYRROLINE-5-CARBOXYLATE REDUCTASE 3"/>
    <property type="match status" value="1"/>
</dbReference>
<dbReference type="EMBL" id="CP016908">
    <property type="protein sequence ID" value="APS00100.1"/>
    <property type="molecule type" value="Genomic_DNA"/>
</dbReference>
<evidence type="ECO:0000313" key="2">
    <source>
        <dbReference type="EMBL" id="APS00100.1"/>
    </source>
</evidence>
<keyword evidence="1" id="KW-0560">Oxidoreductase</keyword>
<dbReference type="AlphaFoldDB" id="A0A1L6MX23"/>
<name>A0A1L6MX23_9BACT</name>
<protein>
    <recommendedName>
        <fullName evidence="4">Pyrroline-5-carboxylate reductase catalytic N-terminal domain-containing protein</fullName>
    </recommendedName>
</protein>
<keyword evidence="3" id="KW-1185">Reference proteome</keyword>
<evidence type="ECO:0000313" key="3">
    <source>
        <dbReference type="Proteomes" id="UP000185544"/>
    </source>
</evidence>
<dbReference type="Proteomes" id="UP000185544">
    <property type="component" value="Chromosome"/>
</dbReference>
<accession>A0A1L6MX23</accession>
<dbReference type="InterPro" id="IPR036291">
    <property type="entry name" value="NAD(P)-bd_dom_sf"/>
</dbReference>
<dbReference type="KEGG" id="pabo:BCY86_04955"/>
<dbReference type="OrthoDB" id="9805754at2"/>
<organism evidence="2 3">
    <name type="scientific">Pajaroellobacter abortibovis</name>
    <dbReference type="NCBI Taxonomy" id="1882918"/>
    <lineage>
        <taxon>Bacteria</taxon>
        <taxon>Pseudomonadati</taxon>
        <taxon>Myxococcota</taxon>
        <taxon>Polyangia</taxon>
        <taxon>Polyangiales</taxon>
        <taxon>Polyangiaceae</taxon>
    </lineage>
</organism>
<dbReference type="Gene3D" id="3.40.50.720">
    <property type="entry name" value="NAD(P)-binding Rossmann-like Domain"/>
    <property type="match status" value="1"/>
</dbReference>
<dbReference type="SUPFAM" id="SSF51735">
    <property type="entry name" value="NAD(P)-binding Rossmann-fold domains"/>
    <property type="match status" value="1"/>
</dbReference>
<evidence type="ECO:0008006" key="4">
    <source>
        <dbReference type="Google" id="ProtNLM"/>
    </source>
</evidence>
<reference evidence="2 3" key="1">
    <citation type="submission" date="2016-08" db="EMBL/GenBank/DDBJ databases">
        <title>Identification and validation of antigenic proteins from Pajaroellobacter abortibovis using de-novo genome sequence assembly and reverse vaccinology.</title>
        <authorList>
            <person name="Welly B.T."/>
            <person name="Miller M.R."/>
            <person name="Stott J.L."/>
            <person name="Blanchard M.T."/>
            <person name="Islas-Trejo A.D."/>
            <person name="O'Rourke S.M."/>
            <person name="Young A.E."/>
            <person name="Medrano J.F."/>
            <person name="Van Eenennaam A.L."/>
        </authorList>
    </citation>
    <scope>NUCLEOTIDE SEQUENCE [LARGE SCALE GENOMIC DNA]</scope>
    <source>
        <strain evidence="2 3">BTF92-0548A/99-0131</strain>
    </source>
</reference>